<evidence type="ECO:0000256" key="1">
    <source>
        <dbReference type="SAM" id="MobiDB-lite"/>
    </source>
</evidence>
<name>A0A4D6NQH6_VIGUN</name>
<dbReference type="EMBL" id="CP039355">
    <property type="protein sequence ID" value="QCE15628.1"/>
    <property type="molecule type" value="Genomic_DNA"/>
</dbReference>
<feature type="region of interest" description="Disordered" evidence="1">
    <location>
        <begin position="18"/>
        <end position="51"/>
    </location>
</feature>
<dbReference type="AlphaFoldDB" id="A0A4D6NQH6"/>
<organism evidence="2 3">
    <name type="scientific">Vigna unguiculata</name>
    <name type="common">Cowpea</name>
    <dbReference type="NCBI Taxonomy" id="3917"/>
    <lineage>
        <taxon>Eukaryota</taxon>
        <taxon>Viridiplantae</taxon>
        <taxon>Streptophyta</taxon>
        <taxon>Embryophyta</taxon>
        <taxon>Tracheophyta</taxon>
        <taxon>Spermatophyta</taxon>
        <taxon>Magnoliopsida</taxon>
        <taxon>eudicotyledons</taxon>
        <taxon>Gunneridae</taxon>
        <taxon>Pentapetalae</taxon>
        <taxon>rosids</taxon>
        <taxon>fabids</taxon>
        <taxon>Fabales</taxon>
        <taxon>Fabaceae</taxon>
        <taxon>Papilionoideae</taxon>
        <taxon>50 kb inversion clade</taxon>
        <taxon>NPAAA clade</taxon>
        <taxon>indigoferoid/millettioid clade</taxon>
        <taxon>Phaseoleae</taxon>
        <taxon>Vigna</taxon>
    </lineage>
</organism>
<protein>
    <submittedName>
        <fullName evidence="2">Uncharacterized protein</fullName>
    </submittedName>
</protein>
<dbReference type="Proteomes" id="UP000501690">
    <property type="component" value="Linkage Group LG11"/>
</dbReference>
<evidence type="ECO:0000313" key="2">
    <source>
        <dbReference type="EMBL" id="QCE15628.1"/>
    </source>
</evidence>
<gene>
    <name evidence="2" type="ORF">DEO72_LG11g2640</name>
</gene>
<accession>A0A4D6NQH6</accession>
<keyword evidence="3" id="KW-1185">Reference proteome</keyword>
<feature type="compositionally biased region" description="Basic and acidic residues" evidence="1">
    <location>
        <begin position="18"/>
        <end position="30"/>
    </location>
</feature>
<reference evidence="2 3" key="1">
    <citation type="submission" date="2019-04" db="EMBL/GenBank/DDBJ databases">
        <title>An improved genome assembly and genetic linkage map for asparagus bean, Vigna unguiculata ssp. sesquipedialis.</title>
        <authorList>
            <person name="Xia Q."/>
            <person name="Zhang R."/>
            <person name="Dong Y."/>
        </authorList>
    </citation>
    <scope>NUCLEOTIDE SEQUENCE [LARGE SCALE GENOMIC DNA]</scope>
    <source>
        <tissue evidence="2">Leaf</tissue>
    </source>
</reference>
<proteinExistence type="predicted"/>
<evidence type="ECO:0000313" key="3">
    <source>
        <dbReference type="Proteomes" id="UP000501690"/>
    </source>
</evidence>
<sequence length="113" mass="12796">MKRLVEIIRNHLHDKEKTVKAPRVTLRDDNGSGTDNAYLQPDPQKKNPSVYPSGIRLKNIRGVVVPIMWAATFSNGGVDEKDVIIMTQMRQINDLEKSLKVAEKRLQLVIGFT</sequence>